<proteinExistence type="predicted"/>
<comment type="caution">
    <text evidence="1">The sequence shown here is derived from an EMBL/GenBank/DDBJ whole genome shotgun (WGS) entry which is preliminary data.</text>
</comment>
<dbReference type="Proteomes" id="UP000006251">
    <property type="component" value="Unassembled WGS sequence"/>
</dbReference>
<dbReference type="STRING" id="1121922.GCA_000428905_02288"/>
<dbReference type="EMBL" id="BAEQ01000013">
    <property type="protein sequence ID" value="GAC27397.1"/>
    <property type="molecule type" value="Genomic_DNA"/>
</dbReference>
<name>K6ZAM6_9ALTE</name>
<evidence type="ECO:0000313" key="1">
    <source>
        <dbReference type="EMBL" id="GAC27397.1"/>
    </source>
</evidence>
<reference evidence="2" key="1">
    <citation type="journal article" date="2014" name="Environ. Microbiol.">
        <title>Comparative genomics of the marine bacterial genus Glaciecola reveals the high degree of genomic diversity and genomic characteristic for cold adaptation.</title>
        <authorList>
            <person name="Qin Q.L."/>
            <person name="Xie B.B."/>
            <person name="Yu Y."/>
            <person name="Shu Y.L."/>
            <person name="Rong J.C."/>
            <person name="Zhang Y.J."/>
            <person name="Zhao D.L."/>
            <person name="Chen X.L."/>
            <person name="Zhang X.Y."/>
            <person name="Chen B."/>
            <person name="Zhou B.C."/>
            <person name="Zhang Y.Z."/>
        </authorList>
    </citation>
    <scope>NUCLEOTIDE SEQUENCE [LARGE SCALE GENOMIC DNA]</scope>
    <source>
        <strain evidence="2">ACAM 615</strain>
    </source>
</reference>
<protein>
    <submittedName>
        <fullName evidence="1">Uncharacterized protein</fullName>
    </submittedName>
</protein>
<evidence type="ECO:0000313" key="2">
    <source>
        <dbReference type="Proteomes" id="UP000006251"/>
    </source>
</evidence>
<dbReference type="AlphaFoldDB" id="K6ZAM6"/>
<gene>
    <name evidence="1" type="ORF">GPAL_0517</name>
</gene>
<sequence>MQRLSITKQGQVRYELKTPYRDGTDYRLVRMYSSHQSISLAN</sequence>
<accession>K6ZAM6</accession>
<organism evidence="1 2">
    <name type="scientific">Brumicola pallidula DSM 14239 = ACAM 615</name>
    <dbReference type="NCBI Taxonomy" id="1121922"/>
    <lineage>
        <taxon>Bacteria</taxon>
        <taxon>Pseudomonadati</taxon>
        <taxon>Pseudomonadota</taxon>
        <taxon>Gammaproteobacteria</taxon>
        <taxon>Alteromonadales</taxon>
        <taxon>Alteromonadaceae</taxon>
        <taxon>Brumicola</taxon>
    </lineage>
</organism>
<keyword evidence="2" id="KW-1185">Reference proteome</keyword>